<proteinExistence type="predicted"/>
<comment type="caution">
    <text evidence="2">The sequence shown here is derived from an EMBL/GenBank/DDBJ whole genome shotgun (WGS) entry which is preliminary data.</text>
</comment>
<name>A0ABP9V397_9BACT</name>
<sequence>MAKSEEKPTKGSEEQEPNKVPKKRRFLAGLIYSVAVLIFMATIASYVFRYELGLNQLVSSEAIPKPDPERYVMLTEDLEIRRKSLSRRYRDAGTEEARQAVLQESSQLLQAVLPDMMRCWLGTPWDFHGTCDGPGKGKIACGYFVSTTLKDAGFKVDRYKLAQQPSQNIIRTFVDKSRTQIRAGMGYYEFLTMMKELPKGIYLVGLDKHVGFIVHEGKDKSIRFIHSSGRTPYRVVDETEPEAISLKYSNYRVIGNLTAEDDTIKKWLLNQSFPVTQ</sequence>
<dbReference type="RefSeq" id="WP_346188538.1">
    <property type="nucleotide sequence ID" value="NZ_BAABRL010000005.1"/>
</dbReference>
<keyword evidence="3" id="KW-1185">Reference proteome</keyword>
<accession>A0ABP9V397</accession>
<protein>
    <submittedName>
        <fullName evidence="2">Uncharacterized protein</fullName>
    </submittedName>
</protein>
<keyword evidence="1" id="KW-0812">Transmembrane</keyword>
<dbReference type="Proteomes" id="UP001424741">
    <property type="component" value="Unassembled WGS sequence"/>
</dbReference>
<evidence type="ECO:0000256" key="1">
    <source>
        <dbReference type="SAM" id="Phobius"/>
    </source>
</evidence>
<keyword evidence="1" id="KW-0472">Membrane</keyword>
<feature type="transmembrane region" description="Helical" evidence="1">
    <location>
        <begin position="26"/>
        <end position="48"/>
    </location>
</feature>
<organism evidence="2 3">
    <name type="scientific">Rubritalea halochordaticola</name>
    <dbReference type="NCBI Taxonomy" id="714537"/>
    <lineage>
        <taxon>Bacteria</taxon>
        <taxon>Pseudomonadati</taxon>
        <taxon>Verrucomicrobiota</taxon>
        <taxon>Verrucomicrobiia</taxon>
        <taxon>Verrucomicrobiales</taxon>
        <taxon>Rubritaleaceae</taxon>
        <taxon>Rubritalea</taxon>
    </lineage>
</organism>
<evidence type="ECO:0000313" key="3">
    <source>
        <dbReference type="Proteomes" id="UP001424741"/>
    </source>
</evidence>
<gene>
    <name evidence="2" type="ORF">Rhal01_01976</name>
</gene>
<dbReference type="EMBL" id="BAABRL010000005">
    <property type="protein sequence ID" value="GAA5495797.1"/>
    <property type="molecule type" value="Genomic_DNA"/>
</dbReference>
<evidence type="ECO:0000313" key="2">
    <source>
        <dbReference type="EMBL" id="GAA5495797.1"/>
    </source>
</evidence>
<reference evidence="2 3" key="1">
    <citation type="submission" date="2024-02" db="EMBL/GenBank/DDBJ databases">
        <title>Rubritalea halochordaticola NBRC 107102.</title>
        <authorList>
            <person name="Ichikawa N."/>
            <person name="Katano-Makiyama Y."/>
            <person name="Hidaka K."/>
        </authorList>
    </citation>
    <scope>NUCLEOTIDE SEQUENCE [LARGE SCALE GENOMIC DNA]</scope>
    <source>
        <strain evidence="2 3">NBRC 107102</strain>
    </source>
</reference>
<keyword evidence="1" id="KW-1133">Transmembrane helix</keyword>